<evidence type="ECO:0000256" key="4">
    <source>
        <dbReference type="ARBA" id="ARBA00022692"/>
    </source>
</evidence>
<evidence type="ECO:0000313" key="18">
    <source>
        <dbReference type="EMBL" id="KAG6504370.1"/>
    </source>
</evidence>
<keyword evidence="8" id="KW-0238">DNA-binding</keyword>
<keyword evidence="13" id="KW-0539">Nucleus</keyword>
<evidence type="ECO:0000256" key="8">
    <source>
        <dbReference type="ARBA" id="ARBA00023125"/>
    </source>
</evidence>
<feature type="transmembrane region" description="Helical" evidence="16">
    <location>
        <begin position="280"/>
        <end position="306"/>
    </location>
</feature>
<evidence type="ECO:0000256" key="6">
    <source>
        <dbReference type="ARBA" id="ARBA00022989"/>
    </source>
</evidence>
<dbReference type="CDD" id="cd14704">
    <property type="entry name" value="bZIP_HY5-like"/>
    <property type="match status" value="1"/>
</dbReference>
<dbReference type="InterPro" id="IPR004827">
    <property type="entry name" value="bZIP"/>
</dbReference>
<comment type="subcellular location">
    <subcellularLocation>
        <location evidence="2">Endoplasmic reticulum membrane</location>
        <topology evidence="2">Single-pass membrane protein</topology>
    </subcellularLocation>
    <subcellularLocation>
        <location evidence="1">Nucleus</location>
    </subcellularLocation>
</comment>
<feature type="region of interest" description="Disordered" evidence="15">
    <location>
        <begin position="49"/>
        <end position="115"/>
    </location>
</feature>
<evidence type="ECO:0000256" key="3">
    <source>
        <dbReference type="ARBA" id="ARBA00007163"/>
    </source>
</evidence>
<evidence type="ECO:0000256" key="9">
    <source>
        <dbReference type="ARBA" id="ARBA00023136"/>
    </source>
</evidence>
<keyword evidence="19" id="KW-1185">Reference proteome</keyword>
<evidence type="ECO:0000256" key="12">
    <source>
        <dbReference type="ARBA" id="ARBA00023230"/>
    </source>
</evidence>
<evidence type="ECO:0000313" key="19">
    <source>
        <dbReference type="Proteomes" id="UP000734854"/>
    </source>
</evidence>
<dbReference type="GO" id="GO:0003677">
    <property type="term" value="F:DNA binding"/>
    <property type="evidence" value="ECO:0007669"/>
    <property type="project" value="UniProtKB-KW"/>
</dbReference>
<keyword evidence="9 16" id="KW-0472">Membrane</keyword>
<evidence type="ECO:0000256" key="15">
    <source>
        <dbReference type="SAM" id="MobiDB-lite"/>
    </source>
</evidence>
<evidence type="ECO:0000256" key="2">
    <source>
        <dbReference type="ARBA" id="ARBA00004389"/>
    </source>
</evidence>
<feature type="compositionally biased region" description="Basic and acidic residues" evidence="15">
    <location>
        <begin position="86"/>
        <end position="96"/>
    </location>
</feature>
<keyword evidence="5" id="KW-0256">Endoplasmic reticulum</keyword>
<gene>
    <name evidence="18" type="ORF">ZIOFF_036702</name>
</gene>
<evidence type="ECO:0000256" key="11">
    <source>
        <dbReference type="ARBA" id="ARBA00023180"/>
    </source>
</evidence>
<dbReference type="Proteomes" id="UP000734854">
    <property type="component" value="Unassembled WGS sequence"/>
</dbReference>
<comment type="similarity">
    <text evidence="3">Belongs to the bZIP family.</text>
</comment>
<dbReference type="GO" id="GO:0005789">
    <property type="term" value="C:endoplasmic reticulum membrane"/>
    <property type="evidence" value="ECO:0007669"/>
    <property type="project" value="UniProtKB-SubCell"/>
</dbReference>
<dbReference type="PANTHER" id="PTHR47416">
    <property type="entry name" value="BASIC-LEUCINE ZIPPER TRANSCRIPTION FACTOR F-RELATED"/>
    <property type="match status" value="1"/>
</dbReference>
<protein>
    <recommendedName>
        <fullName evidence="17">BZIP domain-containing protein</fullName>
    </recommendedName>
</protein>
<keyword evidence="12" id="KW-0834">Unfolded protein response</keyword>
<evidence type="ECO:0000256" key="16">
    <source>
        <dbReference type="SAM" id="Phobius"/>
    </source>
</evidence>
<accession>A0A8J5L8B1</accession>
<dbReference type="GO" id="GO:0006986">
    <property type="term" value="P:response to unfolded protein"/>
    <property type="evidence" value="ECO:0007669"/>
    <property type="project" value="UniProtKB-KW"/>
</dbReference>
<feature type="compositionally biased region" description="Basic and acidic residues" evidence="15">
    <location>
        <begin position="156"/>
        <end position="167"/>
    </location>
</feature>
<keyword evidence="7" id="KW-0805">Transcription regulation</keyword>
<dbReference type="Pfam" id="PF00170">
    <property type="entry name" value="bZIP_1"/>
    <property type="match status" value="1"/>
</dbReference>
<feature type="compositionally biased region" description="Polar residues" evidence="15">
    <location>
        <begin position="364"/>
        <end position="375"/>
    </location>
</feature>
<dbReference type="PROSITE" id="PS50217">
    <property type="entry name" value="BZIP"/>
    <property type="match status" value="1"/>
</dbReference>
<comment type="function">
    <text evidence="14">Transcription factor involved in endoplasmic reticulum (ER) stress response. Acts as a ER stress sensor and activates the transcription factor BZIP50 and the chaperone BIP1.</text>
</comment>
<keyword evidence="10" id="KW-0804">Transcription</keyword>
<dbReference type="OrthoDB" id="295274at2759"/>
<reference evidence="18 19" key="1">
    <citation type="submission" date="2020-08" db="EMBL/GenBank/DDBJ databases">
        <title>Plant Genome Project.</title>
        <authorList>
            <person name="Zhang R.-G."/>
        </authorList>
    </citation>
    <scope>NUCLEOTIDE SEQUENCE [LARGE SCALE GENOMIC DNA]</scope>
    <source>
        <tissue evidence="18">Rhizome</tissue>
    </source>
</reference>
<evidence type="ECO:0000256" key="10">
    <source>
        <dbReference type="ARBA" id="ARBA00023163"/>
    </source>
</evidence>
<dbReference type="GO" id="GO:0003700">
    <property type="term" value="F:DNA-binding transcription factor activity"/>
    <property type="evidence" value="ECO:0007669"/>
    <property type="project" value="InterPro"/>
</dbReference>
<dbReference type="GO" id="GO:0005634">
    <property type="term" value="C:nucleus"/>
    <property type="evidence" value="ECO:0007669"/>
    <property type="project" value="UniProtKB-SubCell"/>
</dbReference>
<sequence>MAESSPLDLSDHPPPVFDLPCDPLAPFPYDDFDLDLVFDWDFSVDDFLQSTDNQPSHAPDDLPDPFSGCGSGNVLSSSSPPPLHHQSFDFPHESKGSHPASPFSGNSSQESGVVDKGVKVEAAKISKRKTDRVEGCFDATFNKLQRSGMTEDEEEDKKKERMMRNRESAQLSRQRKKKYVEELEDKVKSMQSMINQLNAKISYVMAENTTLRQQLGGGGGTGPAVYPPVGAIPPMHLSWLPGYGWRPQGSQVPLVPIPKLKPHQPASAKSNKTRSKTKKVASVSLLGLLLFVVVVCGLVPEIHLWYQGTRNEIDNVERRILNGSIGKVLDVSGRNEVGLSTRSTRLEKDGSRVIQVHNGGPLPSTGSNSNAARQNSSDTLPALLYVPRNGKLVKIDGNLIIHSVLAGEKAMAQAKEKCSVKESKGTSLAVAGDTMSALAVPNFEREVDRSLPDKRYGNNFKETSVDGPVSQWFREGMAGPLLNSGLCTEVFQFDISPTSSSGGIIPTTSIVNATSMDNTSENFTSAPGRQTAIKSRRMKYTEPDPLNATVPNDTQQFRKPSEGSNFGGDKPVASIVVSVLADPKEAGIGDGEGMISPKSISRIFVVVLLDSVKYVTYSCVLPFKTSVPVL</sequence>
<evidence type="ECO:0000256" key="7">
    <source>
        <dbReference type="ARBA" id="ARBA00023015"/>
    </source>
</evidence>
<keyword evidence="4 16" id="KW-0812">Transmembrane</keyword>
<evidence type="ECO:0000259" key="17">
    <source>
        <dbReference type="PROSITE" id="PS50217"/>
    </source>
</evidence>
<keyword evidence="6 16" id="KW-1133">Transmembrane helix</keyword>
<dbReference type="GO" id="GO:0034976">
    <property type="term" value="P:response to endoplasmic reticulum stress"/>
    <property type="evidence" value="ECO:0007669"/>
    <property type="project" value="UniProtKB-ARBA"/>
</dbReference>
<dbReference type="PANTHER" id="PTHR47416:SF3">
    <property type="entry name" value="BZIP TRANSCRIPTION FACTOR 17-RELATED"/>
    <property type="match status" value="1"/>
</dbReference>
<feature type="domain" description="BZIP" evidence="17">
    <location>
        <begin position="155"/>
        <end position="215"/>
    </location>
</feature>
<dbReference type="EMBL" id="JACMSC010000010">
    <property type="protein sequence ID" value="KAG6504370.1"/>
    <property type="molecule type" value="Genomic_DNA"/>
</dbReference>
<evidence type="ECO:0000256" key="5">
    <source>
        <dbReference type="ARBA" id="ARBA00022824"/>
    </source>
</evidence>
<name>A0A8J5L8B1_ZINOF</name>
<comment type="caution">
    <text evidence="18">The sequence shown here is derived from an EMBL/GenBank/DDBJ whole genome shotgun (WGS) entry which is preliminary data.</text>
</comment>
<dbReference type="FunFam" id="1.20.5.170:FF:000085">
    <property type="entry name" value="bZIP transcription factor 49"/>
    <property type="match status" value="1"/>
</dbReference>
<feature type="region of interest" description="Disordered" evidence="15">
    <location>
        <begin position="354"/>
        <end position="375"/>
    </location>
</feature>
<keyword evidence="11" id="KW-0325">Glycoprotein</keyword>
<evidence type="ECO:0000256" key="14">
    <source>
        <dbReference type="ARBA" id="ARBA00056763"/>
    </source>
</evidence>
<dbReference type="AlphaFoldDB" id="A0A8J5L8B1"/>
<evidence type="ECO:0000256" key="13">
    <source>
        <dbReference type="ARBA" id="ARBA00023242"/>
    </source>
</evidence>
<proteinExistence type="inferred from homology"/>
<dbReference type="SMART" id="SM00338">
    <property type="entry name" value="BRLZ"/>
    <property type="match status" value="1"/>
</dbReference>
<feature type="region of interest" description="Disordered" evidence="15">
    <location>
        <begin position="146"/>
        <end position="173"/>
    </location>
</feature>
<organism evidence="18 19">
    <name type="scientific">Zingiber officinale</name>
    <name type="common">Ginger</name>
    <name type="synonym">Amomum zingiber</name>
    <dbReference type="NCBI Taxonomy" id="94328"/>
    <lineage>
        <taxon>Eukaryota</taxon>
        <taxon>Viridiplantae</taxon>
        <taxon>Streptophyta</taxon>
        <taxon>Embryophyta</taxon>
        <taxon>Tracheophyta</taxon>
        <taxon>Spermatophyta</taxon>
        <taxon>Magnoliopsida</taxon>
        <taxon>Liliopsida</taxon>
        <taxon>Zingiberales</taxon>
        <taxon>Zingiberaceae</taxon>
        <taxon>Zingiber</taxon>
    </lineage>
</organism>
<evidence type="ECO:0000256" key="1">
    <source>
        <dbReference type="ARBA" id="ARBA00004123"/>
    </source>
</evidence>